<dbReference type="InterPro" id="IPR053212">
    <property type="entry name" value="DHP_3-monooxygenase"/>
</dbReference>
<dbReference type="Gene3D" id="3.50.50.60">
    <property type="entry name" value="FAD/NAD(P)-binding domain"/>
    <property type="match status" value="1"/>
</dbReference>
<gene>
    <name evidence="2" type="ORF">A4U43_C01F20960</name>
</gene>
<dbReference type="OMA" id="SWDALYF"/>
<dbReference type="Proteomes" id="UP000243459">
    <property type="component" value="Chromosome 1"/>
</dbReference>
<evidence type="ECO:0000313" key="2">
    <source>
        <dbReference type="EMBL" id="ONK80717.1"/>
    </source>
</evidence>
<dbReference type="OrthoDB" id="16820at2759"/>
<reference evidence="3" key="1">
    <citation type="journal article" date="2017" name="Nat. Commun.">
        <title>The asparagus genome sheds light on the origin and evolution of a young Y chromosome.</title>
        <authorList>
            <person name="Harkess A."/>
            <person name="Zhou J."/>
            <person name="Xu C."/>
            <person name="Bowers J.E."/>
            <person name="Van der Hulst R."/>
            <person name="Ayyampalayam S."/>
            <person name="Mercati F."/>
            <person name="Riccardi P."/>
            <person name="McKain M.R."/>
            <person name="Kakrana A."/>
            <person name="Tang H."/>
            <person name="Ray J."/>
            <person name="Groenendijk J."/>
            <person name="Arikit S."/>
            <person name="Mathioni S.M."/>
            <person name="Nakano M."/>
            <person name="Shan H."/>
            <person name="Telgmann-Rauber A."/>
            <person name="Kanno A."/>
            <person name="Yue Z."/>
            <person name="Chen H."/>
            <person name="Li W."/>
            <person name="Chen Y."/>
            <person name="Xu X."/>
            <person name="Zhang Y."/>
            <person name="Luo S."/>
            <person name="Chen H."/>
            <person name="Gao J."/>
            <person name="Mao Z."/>
            <person name="Pires J.C."/>
            <person name="Luo M."/>
            <person name="Kudrna D."/>
            <person name="Wing R.A."/>
            <person name="Meyers B.C."/>
            <person name="Yi K."/>
            <person name="Kong H."/>
            <person name="Lavrijsen P."/>
            <person name="Sunseri F."/>
            <person name="Falavigna A."/>
            <person name="Ye Y."/>
            <person name="Leebens-Mack J.H."/>
            <person name="Chen G."/>
        </authorList>
    </citation>
    <scope>NUCLEOTIDE SEQUENCE [LARGE SCALE GENOMIC DNA]</scope>
    <source>
        <strain evidence="3">cv. DH0086</strain>
    </source>
</reference>
<dbReference type="Gramene" id="ONK80717">
    <property type="protein sequence ID" value="ONK80717"/>
    <property type="gene ID" value="A4U43_C01F20960"/>
</dbReference>
<feature type="domain" description="FAD-binding" evidence="1">
    <location>
        <begin position="11"/>
        <end position="178"/>
    </location>
</feature>
<dbReference type="SUPFAM" id="SSF54373">
    <property type="entry name" value="FAD-linked reductases, C-terminal domain"/>
    <property type="match status" value="1"/>
</dbReference>
<proteinExistence type="predicted"/>
<dbReference type="EMBL" id="CM007381">
    <property type="protein sequence ID" value="ONK80717.1"/>
    <property type="molecule type" value="Genomic_DNA"/>
</dbReference>
<dbReference type="InterPro" id="IPR036188">
    <property type="entry name" value="FAD/NAD-bd_sf"/>
</dbReference>
<dbReference type="Pfam" id="PF01494">
    <property type="entry name" value="FAD_binding_3"/>
    <property type="match status" value="1"/>
</dbReference>
<dbReference type="PANTHER" id="PTHR47469">
    <property type="entry name" value="MONOOXYGENASE-LIKE"/>
    <property type="match status" value="1"/>
</dbReference>
<organism evidence="2 3">
    <name type="scientific">Asparagus officinalis</name>
    <name type="common">Garden asparagus</name>
    <dbReference type="NCBI Taxonomy" id="4686"/>
    <lineage>
        <taxon>Eukaryota</taxon>
        <taxon>Viridiplantae</taxon>
        <taxon>Streptophyta</taxon>
        <taxon>Embryophyta</taxon>
        <taxon>Tracheophyta</taxon>
        <taxon>Spermatophyta</taxon>
        <taxon>Magnoliopsida</taxon>
        <taxon>Liliopsida</taxon>
        <taxon>Asparagales</taxon>
        <taxon>Asparagaceae</taxon>
        <taxon>Asparagoideae</taxon>
        <taxon>Asparagus</taxon>
    </lineage>
</organism>
<dbReference type="PRINTS" id="PR00420">
    <property type="entry name" value="RNGMNOXGNASE"/>
</dbReference>
<name>A0A5P1FTG5_ASPOF</name>
<evidence type="ECO:0000259" key="1">
    <source>
        <dbReference type="Pfam" id="PF01494"/>
    </source>
</evidence>
<sequence>MEAEKKKTPKAIIVGGSIAGLSCAHALISTGWEVTVIEKSISPPSGSPTGAGLSLEPQAREVINRWLGDPSILHDITLPLTIELHQAVDKEKKTSRLLLRDDNFTYRCAHWTDLHSVIYKALMPDTVLWGHRFLSLCISNDKASVVVKLEVLQTNEIKEVVADLLVAADGSLSMIRHNFIPDHKLRYSGYSAWRGVFDFEEDERSDVILGIKKAYPELGNCLYFDYANGNHCVLFELRKKRLNWIWYFDAPEPNREGSSVTQKVSNDMINAMHKEANKIWNPELAMLMKETKEPFINVIYDSDPPPQLCWDNVVLVGDAGHPTTPHASRSTNMSILDAEVLGLCIKKWGPENLAKALQEFQAVRHPVVSEQVLCSRRMGLLKQGLPISDDDKVFDPCTADTDDCWVIQHRNIPFYECVPTSI</sequence>
<dbReference type="PANTHER" id="PTHR47469:SF2">
    <property type="entry name" value="OS06G0597600 PROTEIN"/>
    <property type="match status" value="1"/>
</dbReference>
<dbReference type="InterPro" id="IPR002938">
    <property type="entry name" value="FAD-bd"/>
</dbReference>
<dbReference type="AlphaFoldDB" id="A0A5P1FTG5"/>
<protein>
    <recommendedName>
        <fullName evidence="1">FAD-binding domain-containing protein</fullName>
    </recommendedName>
</protein>
<dbReference type="GO" id="GO:0071949">
    <property type="term" value="F:FAD binding"/>
    <property type="evidence" value="ECO:0007669"/>
    <property type="project" value="InterPro"/>
</dbReference>
<keyword evidence="3" id="KW-1185">Reference proteome</keyword>
<dbReference type="SUPFAM" id="SSF51905">
    <property type="entry name" value="FAD/NAD(P)-binding domain"/>
    <property type="match status" value="1"/>
</dbReference>
<evidence type="ECO:0000313" key="3">
    <source>
        <dbReference type="Proteomes" id="UP000243459"/>
    </source>
</evidence>
<dbReference type="PROSITE" id="PS51257">
    <property type="entry name" value="PROKAR_LIPOPROTEIN"/>
    <property type="match status" value="1"/>
</dbReference>
<accession>A0A5P1FTG5</accession>